<accession>A0A6A7BUN3</accession>
<keyword evidence="1" id="KW-0175">Coiled coil</keyword>
<feature type="compositionally biased region" description="Polar residues" evidence="2">
    <location>
        <begin position="146"/>
        <end position="173"/>
    </location>
</feature>
<dbReference type="OrthoDB" id="3364649at2759"/>
<dbReference type="GO" id="GO:0007059">
    <property type="term" value="P:chromosome segregation"/>
    <property type="evidence" value="ECO:0007669"/>
    <property type="project" value="InterPro"/>
</dbReference>
<dbReference type="AlphaFoldDB" id="A0A6A7BUN3"/>
<feature type="compositionally biased region" description="Polar residues" evidence="2">
    <location>
        <begin position="41"/>
        <end position="54"/>
    </location>
</feature>
<evidence type="ECO:0000256" key="1">
    <source>
        <dbReference type="SAM" id="Coils"/>
    </source>
</evidence>
<dbReference type="EMBL" id="MU006015">
    <property type="protein sequence ID" value="KAF2858208.1"/>
    <property type="molecule type" value="Genomic_DNA"/>
</dbReference>
<dbReference type="Proteomes" id="UP000799421">
    <property type="component" value="Unassembled WGS sequence"/>
</dbReference>
<dbReference type="InterPro" id="IPR013218">
    <property type="entry name" value="Dsn1/Mis13"/>
</dbReference>
<name>A0A6A7BUN3_9PEZI</name>
<feature type="compositionally biased region" description="Basic and acidic residues" evidence="2">
    <location>
        <begin position="223"/>
        <end position="234"/>
    </location>
</feature>
<proteinExistence type="predicted"/>
<gene>
    <name evidence="3" type="ORF">K470DRAFT_251722</name>
</gene>
<evidence type="ECO:0000313" key="3">
    <source>
        <dbReference type="EMBL" id="KAF2858208.1"/>
    </source>
</evidence>
<dbReference type="GO" id="GO:0000444">
    <property type="term" value="C:MIS12/MIND type complex"/>
    <property type="evidence" value="ECO:0007669"/>
    <property type="project" value="InterPro"/>
</dbReference>
<evidence type="ECO:0000313" key="4">
    <source>
        <dbReference type="Proteomes" id="UP000799421"/>
    </source>
</evidence>
<reference evidence="3" key="1">
    <citation type="journal article" date="2020" name="Stud. Mycol.">
        <title>101 Dothideomycetes genomes: a test case for predicting lifestyles and emergence of pathogens.</title>
        <authorList>
            <person name="Haridas S."/>
            <person name="Albert R."/>
            <person name="Binder M."/>
            <person name="Bloem J."/>
            <person name="Labutti K."/>
            <person name="Salamov A."/>
            <person name="Andreopoulos B."/>
            <person name="Baker S."/>
            <person name="Barry K."/>
            <person name="Bills G."/>
            <person name="Bluhm B."/>
            <person name="Cannon C."/>
            <person name="Castanera R."/>
            <person name="Culley D."/>
            <person name="Daum C."/>
            <person name="Ezra D."/>
            <person name="Gonzalez J."/>
            <person name="Henrissat B."/>
            <person name="Kuo A."/>
            <person name="Liang C."/>
            <person name="Lipzen A."/>
            <person name="Lutzoni F."/>
            <person name="Magnuson J."/>
            <person name="Mondo S."/>
            <person name="Nolan M."/>
            <person name="Ohm R."/>
            <person name="Pangilinan J."/>
            <person name="Park H.-J."/>
            <person name="Ramirez L."/>
            <person name="Alfaro M."/>
            <person name="Sun H."/>
            <person name="Tritt A."/>
            <person name="Yoshinaga Y."/>
            <person name="Zwiers L.-H."/>
            <person name="Turgeon B."/>
            <person name="Goodwin S."/>
            <person name="Spatafora J."/>
            <person name="Crous P."/>
            <person name="Grigoriev I."/>
        </authorList>
    </citation>
    <scope>NUCLEOTIDE SEQUENCE</scope>
    <source>
        <strain evidence="3">CBS 480.64</strain>
    </source>
</reference>
<feature type="region of interest" description="Disordered" evidence="2">
    <location>
        <begin position="1"/>
        <end position="253"/>
    </location>
</feature>
<dbReference type="PANTHER" id="PTHR14778:SF2">
    <property type="entry name" value="KINETOCHORE-ASSOCIATED PROTEIN DSN1 HOMOLOG"/>
    <property type="match status" value="1"/>
</dbReference>
<organism evidence="3 4">
    <name type="scientific">Piedraia hortae CBS 480.64</name>
    <dbReference type="NCBI Taxonomy" id="1314780"/>
    <lineage>
        <taxon>Eukaryota</taxon>
        <taxon>Fungi</taxon>
        <taxon>Dikarya</taxon>
        <taxon>Ascomycota</taxon>
        <taxon>Pezizomycotina</taxon>
        <taxon>Dothideomycetes</taxon>
        <taxon>Dothideomycetidae</taxon>
        <taxon>Capnodiales</taxon>
        <taxon>Piedraiaceae</taxon>
        <taxon>Piedraia</taxon>
    </lineage>
</organism>
<evidence type="ECO:0000256" key="2">
    <source>
        <dbReference type="SAM" id="MobiDB-lite"/>
    </source>
</evidence>
<feature type="coiled-coil region" evidence="1">
    <location>
        <begin position="342"/>
        <end position="369"/>
    </location>
</feature>
<protein>
    <submittedName>
        <fullName evidence="3">Uncharacterized protein</fullName>
    </submittedName>
</protein>
<feature type="compositionally biased region" description="Basic and acidic residues" evidence="2">
    <location>
        <begin position="55"/>
        <end position="65"/>
    </location>
</feature>
<dbReference type="Pfam" id="PF08202">
    <property type="entry name" value="MIS13"/>
    <property type="match status" value="1"/>
</dbReference>
<keyword evidence="4" id="KW-1185">Reference proteome</keyword>
<sequence length="492" mass="54390">MSMTITPALVPIVMNGQKRRSARLSGEVADGTEPPPKKSRGNSGETNATSTTKPSQERRKAKVYDEDVDGFTFSKKRTRSRKAPEPAAAQTGKDVPETGPAKQADCSDQPGSQQAKEKAPRKARRTLPPTPEREIPVRRSKRLSSDKMQSQVAPSRQPSVQNPSPLQKVVSTQFHRDQTPPPLTVGKRRKQDADGPKKATRIALHFDETPVARRNGGVGKSSAENRRSSTDMRGRRASSLMEEGKGNGLPHPEVPTAEFYQHISPGLTEPRRMRCLLGWCGTRALPPRSEENSGPETRARQTAFAIQEELSKELISNGRLSDWFSRDEVPRPVRRKKAHPRNIANAANAEKLGRELERLKRERTEWDEIVKAATIPSLGDIGKEELSSPIEPNLLIGPYKTSIGRIQPMSEETLASTARRLRERRSELQLQVDSYANGGHIVAMTRGKAQQAADDILSGAAEHLDAKDRRAQAKALEPYDVLRALGKVINAR</sequence>
<dbReference type="PANTHER" id="PTHR14778">
    <property type="entry name" value="KINETOCHORE-ASSOCIATED PROTEIN DSN1 HOMOLOG"/>
    <property type="match status" value="1"/>
</dbReference>
<dbReference type="GO" id="GO:0051301">
    <property type="term" value="P:cell division"/>
    <property type="evidence" value="ECO:0007669"/>
    <property type="project" value="InterPro"/>
</dbReference>